<evidence type="ECO:0000313" key="2">
    <source>
        <dbReference type="Proteomes" id="UP000297647"/>
    </source>
</evidence>
<dbReference type="AlphaFoldDB" id="A0A4Y9QX07"/>
<evidence type="ECO:0000313" key="1">
    <source>
        <dbReference type="EMBL" id="TFV95646.1"/>
    </source>
</evidence>
<name>A0A4Y9QX07_9BACT</name>
<accession>A0A4Y9QX07</accession>
<protein>
    <submittedName>
        <fullName evidence="1">Uncharacterized protein</fullName>
    </submittedName>
</protein>
<dbReference type="EMBL" id="SPSB01000002">
    <property type="protein sequence ID" value="TFV95646.1"/>
    <property type="molecule type" value="Genomic_DNA"/>
</dbReference>
<sequence>MNLKSFWMGSTIRFGSPNSSLLSYLVKLEERLVSTSEIFTKRENWKKSQLGGISAKFKKKGKE</sequence>
<organism evidence="1 2">
    <name type="scientific">Algoriphagus kandeliae</name>
    <dbReference type="NCBI Taxonomy" id="2562278"/>
    <lineage>
        <taxon>Bacteria</taxon>
        <taxon>Pseudomonadati</taxon>
        <taxon>Bacteroidota</taxon>
        <taxon>Cytophagia</taxon>
        <taxon>Cytophagales</taxon>
        <taxon>Cyclobacteriaceae</taxon>
        <taxon>Algoriphagus</taxon>
    </lineage>
</organism>
<reference evidence="1 2" key="1">
    <citation type="submission" date="2019-03" db="EMBL/GenBank/DDBJ databases">
        <title>Algoriphagus sp. nov, a new strain isolated from root system soil of mangrove plant Kandelia.</title>
        <authorList>
            <person name="Yin Q."/>
            <person name="Wang K."/>
            <person name="Song Z."/>
        </authorList>
    </citation>
    <scope>NUCLEOTIDE SEQUENCE [LARGE SCALE GENOMIC DNA]</scope>
    <source>
        <strain evidence="1 2">XY-J91</strain>
    </source>
</reference>
<keyword evidence="2" id="KW-1185">Reference proteome</keyword>
<dbReference type="Proteomes" id="UP000297647">
    <property type="component" value="Unassembled WGS sequence"/>
</dbReference>
<gene>
    <name evidence="1" type="ORF">E4S40_05340</name>
</gene>
<comment type="caution">
    <text evidence="1">The sequence shown here is derived from an EMBL/GenBank/DDBJ whole genome shotgun (WGS) entry which is preliminary data.</text>
</comment>
<proteinExistence type="predicted"/>